<proteinExistence type="predicted"/>
<keyword evidence="2" id="KW-1133">Transmembrane helix</keyword>
<protein>
    <submittedName>
        <fullName evidence="3">Uncharacterized protein</fullName>
    </submittedName>
</protein>
<keyword evidence="2" id="KW-0472">Membrane</keyword>
<name>A0AAW0VU52_CHEQU</name>
<accession>A0AAW0VU52</accession>
<dbReference type="EMBL" id="JARKIK010000836">
    <property type="protein sequence ID" value="KAK8720110.1"/>
    <property type="molecule type" value="Genomic_DNA"/>
</dbReference>
<keyword evidence="4" id="KW-1185">Reference proteome</keyword>
<dbReference type="Proteomes" id="UP001445076">
    <property type="component" value="Unassembled WGS sequence"/>
</dbReference>
<evidence type="ECO:0000313" key="4">
    <source>
        <dbReference type="Proteomes" id="UP001445076"/>
    </source>
</evidence>
<feature type="transmembrane region" description="Helical" evidence="2">
    <location>
        <begin position="12"/>
        <end position="31"/>
    </location>
</feature>
<evidence type="ECO:0000313" key="3">
    <source>
        <dbReference type="EMBL" id="KAK8720110.1"/>
    </source>
</evidence>
<comment type="caution">
    <text evidence="3">The sequence shown here is derived from an EMBL/GenBank/DDBJ whole genome shotgun (WGS) entry which is preliminary data.</text>
</comment>
<evidence type="ECO:0000256" key="1">
    <source>
        <dbReference type="SAM" id="MobiDB-lite"/>
    </source>
</evidence>
<sequence length="178" mass="20770">SLTDHLKFVDFQLNLIIVLSLHILVSTMALFRRVAHIDFENYCDNHDPNNYECTSKKKKKKKKKIPQGERCPTTNNDELGEWHYVCKKKKKKKKFGETLNVPSNNKFPERSHLPDHHESLDNNHVINYYDDLYDGYGLFRRDGKPRKIKKESTGNGKKIKKKESTGKGQKNKKGGVNR</sequence>
<evidence type="ECO:0000256" key="2">
    <source>
        <dbReference type="SAM" id="Phobius"/>
    </source>
</evidence>
<gene>
    <name evidence="3" type="ORF">OTU49_013569</name>
</gene>
<keyword evidence="2" id="KW-0812">Transmembrane</keyword>
<feature type="non-terminal residue" evidence="3">
    <location>
        <position position="1"/>
    </location>
</feature>
<reference evidence="3 4" key="1">
    <citation type="journal article" date="2024" name="BMC Genomics">
        <title>Genome assembly of redclaw crayfish (Cherax quadricarinatus) provides insights into its immune adaptation and hypoxia tolerance.</title>
        <authorList>
            <person name="Liu Z."/>
            <person name="Zheng J."/>
            <person name="Li H."/>
            <person name="Fang K."/>
            <person name="Wang S."/>
            <person name="He J."/>
            <person name="Zhou D."/>
            <person name="Weng S."/>
            <person name="Chi M."/>
            <person name="Gu Z."/>
            <person name="He J."/>
            <person name="Li F."/>
            <person name="Wang M."/>
        </authorList>
    </citation>
    <scope>NUCLEOTIDE SEQUENCE [LARGE SCALE GENOMIC DNA]</scope>
    <source>
        <strain evidence="3">ZL_2023a</strain>
    </source>
</reference>
<organism evidence="3 4">
    <name type="scientific">Cherax quadricarinatus</name>
    <name type="common">Australian red claw crayfish</name>
    <dbReference type="NCBI Taxonomy" id="27406"/>
    <lineage>
        <taxon>Eukaryota</taxon>
        <taxon>Metazoa</taxon>
        <taxon>Ecdysozoa</taxon>
        <taxon>Arthropoda</taxon>
        <taxon>Crustacea</taxon>
        <taxon>Multicrustacea</taxon>
        <taxon>Malacostraca</taxon>
        <taxon>Eumalacostraca</taxon>
        <taxon>Eucarida</taxon>
        <taxon>Decapoda</taxon>
        <taxon>Pleocyemata</taxon>
        <taxon>Astacidea</taxon>
        <taxon>Parastacoidea</taxon>
        <taxon>Parastacidae</taxon>
        <taxon>Cherax</taxon>
    </lineage>
</organism>
<feature type="region of interest" description="Disordered" evidence="1">
    <location>
        <begin position="96"/>
        <end position="120"/>
    </location>
</feature>
<feature type="compositionally biased region" description="Basic residues" evidence="1">
    <location>
        <begin position="169"/>
        <end position="178"/>
    </location>
</feature>
<feature type="compositionally biased region" description="Basic and acidic residues" evidence="1">
    <location>
        <begin position="107"/>
        <end position="120"/>
    </location>
</feature>
<feature type="region of interest" description="Disordered" evidence="1">
    <location>
        <begin position="139"/>
        <end position="178"/>
    </location>
</feature>
<dbReference type="AlphaFoldDB" id="A0AAW0VU52"/>